<feature type="compositionally biased region" description="Polar residues" evidence="2">
    <location>
        <begin position="146"/>
        <end position="155"/>
    </location>
</feature>
<proteinExistence type="predicted"/>
<feature type="compositionally biased region" description="Basic and acidic residues" evidence="2">
    <location>
        <begin position="165"/>
        <end position="185"/>
    </location>
</feature>
<keyword evidence="6" id="KW-1185">Reference proteome</keyword>
<organism evidence="5 6">
    <name type="scientific">Kingdonia uniflora</name>
    <dbReference type="NCBI Taxonomy" id="39325"/>
    <lineage>
        <taxon>Eukaryota</taxon>
        <taxon>Viridiplantae</taxon>
        <taxon>Streptophyta</taxon>
        <taxon>Embryophyta</taxon>
        <taxon>Tracheophyta</taxon>
        <taxon>Spermatophyta</taxon>
        <taxon>Magnoliopsida</taxon>
        <taxon>Ranunculales</taxon>
        <taxon>Circaeasteraceae</taxon>
        <taxon>Kingdonia</taxon>
    </lineage>
</organism>
<dbReference type="InterPro" id="IPR036867">
    <property type="entry name" value="R3H_dom_sf"/>
</dbReference>
<evidence type="ECO:0000313" key="6">
    <source>
        <dbReference type="Proteomes" id="UP000541444"/>
    </source>
</evidence>
<accession>A0A7J7M3E3</accession>
<dbReference type="Pfam" id="PF12752">
    <property type="entry name" value="SUZ"/>
    <property type="match status" value="1"/>
</dbReference>
<dbReference type="AlphaFoldDB" id="A0A7J7M3E3"/>
<name>A0A7J7M3E3_9MAGN</name>
<dbReference type="Proteomes" id="UP000541444">
    <property type="component" value="Unassembled WGS sequence"/>
</dbReference>
<dbReference type="Pfam" id="PF01424">
    <property type="entry name" value="R3H"/>
    <property type="match status" value="1"/>
</dbReference>
<dbReference type="InterPro" id="IPR024771">
    <property type="entry name" value="SUZ"/>
</dbReference>
<keyword evidence="1" id="KW-0597">Phosphoprotein</keyword>
<dbReference type="PANTHER" id="PTHR15672">
    <property type="entry name" value="CAMP-REGULATED PHOSPHOPROTEIN 21 RELATED R3H DOMAIN CONTAINING PROTEIN"/>
    <property type="match status" value="1"/>
</dbReference>
<dbReference type="PROSITE" id="PS51673">
    <property type="entry name" value="SUZ"/>
    <property type="match status" value="1"/>
</dbReference>
<sequence>MAEAHLLSSPLVVNDGVVVCEEEREIQGGLVLDLDPALKDALLSPRWRLIVLRLELDIQRFMQTPDQQKIEFLNVTNQYNRLIIHRAAQHYGLHSEVVGNAADGPILVTKTAESRYPEVCLSEVPFEEPGNEKPEQFKIAIRQRPHNGSSDNGNEVGTKRSPVRTVEERKEEYDRARARIFKDSEYPESEESFSQDGNDGRSFHLSRDDSEVLRNNINMTERIPITREASNYSRIAILKDREKDRSDPDYDRSYDRYVRGLPRNQSLGLVPLNIQGFRPSFVQYEPGFPQLSPLPRAQHHPSYGPPHSPVMSPYCAVGISQTSGDPVYMQWASPGMMYANSYRQFRHSVFQAPFNHQPLSFDYSQNH</sequence>
<dbReference type="SMART" id="SM00393">
    <property type="entry name" value="R3H"/>
    <property type="match status" value="1"/>
</dbReference>
<protein>
    <recommendedName>
        <fullName evidence="7">Single-stranded nucleic acid binding R3H protein</fullName>
    </recommendedName>
</protein>
<evidence type="ECO:0000313" key="5">
    <source>
        <dbReference type="EMBL" id="KAF6149372.1"/>
    </source>
</evidence>
<dbReference type="InterPro" id="IPR001374">
    <property type="entry name" value="R3H_dom"/>
</dbReference>
<dbReference type="PROSITE" id="PS51061">
    <property type="entry name" value="R3H"/>
    <property type="match status" value="1"/>
</dbReference>
<reference evidence="5 6" key="1">
    <citation type="journal article" date="2020" name="IScience">
        <title>Genome Sequencing of the Endangered Kingdonia uniflora (Circaeasteraceae, Ranunculales) Reveals Potential Mechanisms of Evolutionary Specialization.</title>
        <authorList>
            <person name="Sun Y."/>
            <person name="Deng T."/>
            <person name="Zhang A."/>
            <person name="Moore M.J."/>
            <person name="Landis J.B."/>
            <person name="Lin N."/>
            <person name="Zhang H."/>
            <person name="Zhang X."/>
            <person name="Huang J."/>
            <person name="Zhang X."/>
            <person name="Sun H."/>
            <person name="Wang H."/>
        </authorList>
    </citation>
    <scope>NUCLEOTIDE SEQUENCE [LARGE SCALE GENOMIC DNA]</scope>
    <source>
        <strain evidence="5">TB1705</strain>
        <tissue evidence="5">Leaf</tissue>
    </source>
</reference>
<comment type="caution">
    <text evidence="5">The sequence shown here is derived from an EMBL/GenBank/DDBJ whole genome shotgun (WGS) entry which is preliminary data.</text>
</comment>
<dbReference type="InterPro" id="IPR051937">
    <property type="entry name" value="R3H_domain_containing"/>
</dbReference>
<feature type="region of interest" description="Disordered" evidence="2">
    <location>
        <begin position="143"/>
        <end position="207"/>
    </location>
</feature>
<dbReference type="PANTHER" id="PTHR15672:SF15">
    <property type="entry name" value="SINGLE-STRANDED NUCLEIC ACID BINDING R3H PROTEIN"/>
    <property type="match status" value="1"/>
</dbReference>
<feature type="domain" description="R3H" evidence="3">
    <location>
        <begin position="48"/>
        <end position="112"/>
    </location>
</feature>
<evidence type="ECO:0000259" key="3">
    <source>
        <dbReference type="PROSITE" id="PS51061"/>
    </source>
</evidence>
<dbReference type="SUPFAM" id="SSF82708">
    <property type="entry name" value="R3H domain"/>
    <property type="match status" value="1"/>
</dbReference>
<evidence type="ECO:0000256" key="2">
    <source>
        <dbReference type="SAM" id="MobiDB-lite"/>
    </source>
</evidence>
<gene>
    <name evidence="5" type="ORF">GIB67_016910</name>
</gene>
<dbReference type="EMBL" id="JACGCM010001796">
    <property type="protein sequence ID" value="KAF6149372.1"/>
    <property type="molecule type" value="Genomic_DNA"/>
</dbReference>
<evidence type="ECO:0000259" key="4">
    <source>
        <dbReference type="PROSITE" id="PS51673"/>
    </source>
</evidence>
<feature type="compositionally biased region" description="Basic and acidic residues" evidence="2">
    <location>
        <begin position="198"/>
        <end position="207"/>
    </location>
</feature>
<dbReference type="Gene3D" id="3.30.1370.50">
    <property type="entry name" value="R3H-like domain"/>
    <property type="match status" value="1"/>
</dbReference>
<evidence type="ECO:0008006" key="7">
    <source>
        <dbReference type="Google" id="ProtNLM"/>
    </source>
</evidence>
<dbReference type="OrthoDB" id="278430at2759"/>
<dbReference type="CDD" id="cd02642">
    <property type="entry name" value="R3H_encore_like"/>
    <property type="match status" value="1"/>
</dbReference>
<dbReference type="GO" id="GO:0003676">
    <property type="term" value="F:nucleic acid binding"/>
    <property type="evidence" value="ECO:0007669"/>
    <property type="project" value="UniProtKB-UniRule"/>
</dbReference>
<feature type="domain" description="SUZ" evidence="4">
    <location>
        <begin position="115"/>
        <end position="185"/>
    </location>
</feature>
<evidence type="ECO:0000256" key="1">
    <source>
        <dbReference type="ARBA" id="ARBA00022553"/>
    </source>
</evidence>